<gene>
    <name evidence="3" type="ORF">S03H2_53332</name>
</gene>
<proteinExistence type="predicted"/>
<feature type="transmembrane region" description="Helical" evidence="1">
    <location>
        <begin position="171"/>
        <end position="192"/>
    </location>
</feature>
<feature type="transmembrane region" description="Helical" evidence="1">
    <location>
        <begin position="139"/>
        <end position="159"/>
    </location>
</feature>
<dbReference type="InterPro" id="IPR013099">
    <property type="entry name" value="K_chnl_dom"/>
</dbReference>
<feature type="domain" description="Potassium channel" evidence="2">
    <location>
        <begin position="127"/>
        <end position="196"/>
    </location>
</feature>
<protein>
    <recommendedName>
        <fullName evidence="2">Potassium channel domain-containing protein</fullName>
    </recommendedName>
</protein>
<dbReference type="Gene3D" id="1.10.287.70">
    <property type="match status" value="1"/>
</dbReference>
<organism evidence="3">
    <name type="scientific">marine sediment metagenome</name>
    <dbReference type="NCBI Taxonomy" id="412755"/>
    <lineage>
        <taxon>unclassified sequences</taxon>
        <taxon>metagenomes</taxon>
        <taxon>ecological metagenomes</taxon>
    </lineage>
</organism>
<keyword evidence="1" id="KW-1133">Transmembrane helix</keyword>
<evidence type="ECO:0000259" key="2">
    <source>
        <dbReference type="Pfam" id="PF07885"/>
    </source>
</evidence>
<feature type="transmembrane region" description="Helical" evidence="1">
    <location>
        <begin position="108"/>
        <end position="127"/>
    </location>
</feature>
<keyword evidence="1" id="KW-0472">Membrane</keyword>
<accession>X1J4E1</accession>
<feature type="non-terminal residue" evidence="3">
    <location>
        <position position="1"/>
    </location>
</feature>
<dbReference type="EMBL" id="BARU01033942">
    <property type="protein sequence ID" value="GAH73209.1"/>
    <property type="molecule type" value="Genomic_DNA"/>
</dbReference>
<dbReference type="SUPFAM" id="SSF81324">
    <property type="entry name" value="Voltage-gated potassium channels"/>
    <property type="match status" value="1"/>
</dbReference>
<dbReference type="AlphaFoldDB" id="X1J4E1"/>
<evidence type="ECO:0000256" key="1">
    <source>
        <dbReference type="SAM" id="Phobius"/>
    </source>
</evidence>
<dbReference type="Pfam" id="PF07885">
    <property type="entry name" value="Ion_trans_2"/>
    <property type="match status" value="1"/>
</dbReference>
<comment type="caution">
    <text evidence="3">The sequence shown here is derived from an EMBL/GenBank/DDBJ whole genome shotgun (WGS) entry which is preliminary data.</text>
</comment>
<sequence length="197" mass="23019">PLRVMETSEEQPFEEEVDFTGSTFERDAFFQNATLKKIDKASTENFFRIAKTCSQRQGEYTLAGEYYYKERIARRKQLPGYSPKRWLEYLLLDGLCGYGERPLRAIRTGLGVLFSLALLYWRVGHIFPSPELFNEPDHALTFLDALYFSVVTFTTLGFGDWRPDPSHWIRYVVMSEAFIGAFLMALFIVTFARRMMR</sequence>
<name>X1J4E1_9ZZZZ</name>
<keyword evidence="1" id="KW-0812">Transmembrane</keyword>
<evidence type="ECO:0000313" key="3">
    <source>
        <dbReference type="EMBL" id="GAH73209.1"/>
    </source>
</evidence>
<reference evidence="3" key="1">
    <citation type="journal article" date="2014" name="Front. Microbiol.">
        <title>High frequency of phylogenetically diverse reductive dehalogenase-homologous genes in deep subseafloor sedimentary metagenomes.</title>
        <authorList>
            <person name="Kawai M."/>
            <person name="Futagami T."/>
            <person name="Toyoda A."/>
            <person name="Takaki Y."/>
            <person name="Nishi S."/>
            <person name="Hori S."/>
            <person name="Arai W."/>
            <person name="Tsubouchi T."/>
            <person name="Morono Y."/>
            <person name="Uchiyama I."/>
            <person name="Ito T."/>
            <person name="Fujiyama A."/>
            <person name="Inagaki F."/>
            <person name="Takami H."/>
        </authorList>
    </citation>
    <scope>NUCLEOTIDE SEQUENCE</scope>
    <source>
        <strain evidence="3">Expedition CK06-06</strain>
    </source>
</reference>